<reference evidence="2" key="1">
    <citation type="submission" date="2021-03" db="EMBL/GenBank/DDBJ databases">
        <title>Draft genome sequence of rust myrtle Austropuccinia psidii MF-1, a brazilian biotype.</title>
        <authorList>
            <person name="Quecine M.C."/>
            <person name="Pachon D.M.R."/>
            <person name="Bonatelli M.L."/>
            <person name="Correr F.H."/>
            <person name="Franceschini L.M."/>
            <person name="Leite T.F."/>
            <person name="Margarido G.R.A."/>
            <person name="Almeida C.A."/>
            <person name="Ferrarezi J.A."/>
            <person name="Labate C.A."/>
        </authorList>
    </citation>
    <scope>NUCLEOTIDE SEQUENCE</scope>
    <source>
        <strain evidence="2">MF-1</strain>
    </source>
</reference>
<dbReference type="EMBL" id="AVOT02053149">
    <property type="protein sequence ID" value="MBW0548032.1"/>
    <property type="molecule type" value="Genomic_DNA"/>
</dbReference>
<evidence type="ECO:0000313" key="2">
    <source>
        <dbReference type="EMBL" id="MBW0548032.1"/>
    </source>
</evidence>
<dbReference type="AlphaFoldDB" id="A0A9Q3P3R6"/>
<accession>A0A9Q3P3R6</accession>
<comment type="caution">
    <text evidence="2">The sequence shown here is derived from an EMBL/GenBank/DDBJ whole genome shotgun (WGS) entry which is preliminary data.</text>
</comment>
<sequence>MLVTWKDGTVGSFKRKIIIGSNSEGSDNPDGEVLEMVFSIPRRIIQNTSKSHSQLTTATREEVWSPHQPQKPSQFPPSPSTQSSRSINLKPPLGSTSREIFPPLKYFSQLELLKENE</sequence>
<protein>
    <submittedName>
        <fullName evidence="2">Uncharacterized protein</fullName>
    </submittedName>
</protein>
<organism evidence="2 3">
    <name type="scientific">Austropuccinia psidii MF-1</name>
    <dbReference type="NCBI Taxonomy" id="1389203"/>
    <lineage>
        <taxon>Eukaryota</taxon>
        <taxon>Fungi</taxon>
        <taxon>Dikarya</taxon>
        <taxon>Basidiomycota</taxon>
        <taxon>Pucciniomycotina</taxon>
        <taxon>Pucciniomycetes</taxon>
        <taxon>Pucciniales</taxon>
        <taxon>Sphaerophragmiaceae</taxon>
        <taxon>Austropuccinia</taxon>
    </lineage>
</organism>
<name>A0A9Q3P3R6_9BASI</name>
<keyword evidence="3" id="KW-1185">Reference proteome</keyword>
<evidence type="ECO:0000256" key="1">
    <source>
        <dbReference type="SAM" id="MobiDB-lite"/>
    </source>
</evidence>
<proteinExistence type="predicted"/>
<feature type="compositionally biased region" description="Polar residues" evidence="1">
    <location>
        <begin position="48"/>
        <end position="58"/>
    </location>
</feature>
<feature type="region of interest" description="Disordered" evidence="1">
    <location>
        <begin position="48"/>
        <end position="97"/>
    </location>
</feature>
<dbReference type="Proteomes" id="UP000765509">
    <property type="component" value="Unassembled WGS sequence"/>
</dbReference>
<evidence type="ECO:0000313" key="3">
    <source>
        <dbReference type="Proteomes" id="UP000765509"/>
    </source>
</evidence>
<gene>
    <name evidence="2" type="ORF">O181_087747</name>
</gene>